<feature type="transmembrane region" description="Helical" evidence="2">
    <location>
        <begin position="149"/>
        <end position="169"/>
    </location>
</feature>
<evidence type="ECO:0000313" key="4">
    <source>
        <dbReference type="Proteomes" id="UP000179807"/>
    </source>
</evidence>
<name>A0A1J4K1Y1_9EUKA</name>
<proteinExistence type="predicted"/>
<dbReference type="RefSeq" id="XP_068356621.1">
    <property type="nucleotide sequence ID" value="XM_068506607.1"/>
</dbReference>
<protein>
    <submittedName>
        <fullName evidence="3">Uncharacterized protein</fullName>
    </submittedName>
</protein>
<reference evidence="3" key="1">
    <citation type="submission" date="2016-10" db="EMBL/GenBank/DDBJ databases">
        <authorList>
            <person name="Benchimol M."/>
            <person name="Almeida L.G."/>
            <person name="Vasconcelos A.T."/>
            <person name="Perreira-Neves A."/>
            <person name="Rosa I.A."/>
            <person name="Tasca T."/>
            <person name="Bogo M.R."/>
            <person name="de Souza W."/>
        </authorList>
    </citation>
    <scope>NUCLEOTIDE SEQUENCE [LARGE SCALE GENOMIC DNA]</scope>
    <source>
        <strain evidence="3">K</strain>
    </source>
</reference>
<dbReference type="GeneID" id="94841311"/>
<dbReference type="EMBL" id="MLAK01000826">
    <property type="protein sequence ID" value="OHT03485.1"/>
    <property type="molecule type" value="Genomic_DNA"/>
</dbReference>
<evidence type="ECO:0000313" key="3">
    <source>
        <dbReference type="EMBL" id="OHT03485.1"/>
    </source>
</evidence>
<feature type="transmembrane region" description="Helical" evidence="2">
    <location>
        <begin position="117"/>
        <end position="137"/>
    </location>
</feature>
<dbReference type="OrthoDB" id="10466538at2759"/>
<feature type="region of interest" description="Disordered" evidence="1">
    <location>
        <begin position="274"/>
        <end position="295"/>
    </location>
</feature>
<organism evidence="3 4">
    <name type="scientific">Tritrichomonas foetus</name>
    <dbReference type="NCBI Taxonomy" id="1144522"/>
    <lineage>
        <taxon>Eukaryota</taxon>
        <taxon>Metamonada</taxon>
        <taxon>Parabasalia</taxon>
        <taxon>Tritrichomonadida</taxon>
        <taxon>Tritrichomonadidae</taxon>
        <taxon>Tritrichomonas</taxon>
    </lineage>
</organism>
<feature type="transmembrane region" description="Helical" evidence="2">
    <location>
        <begin position="175"/>
        <end position="195"/>
    </location>
</feature>
<sequence>MKFDFNTGLEYLCDKTNFRQCRLFEMIENNDCPAYQILIGESFVLYDLPFLILSVIVAIFFILFVSFLKEIKRKYHNQRKTRGTWYWRIHLILSGIQVLVWAISLSIVATMGDTQNSLIIIRGLFLNMAQALLFWITLVDIQLIPATGWYMHVLCALFTIVIGILWALMFSKENAAGVILMGIAVPIGCSIFHFLAMLPVVLYRKMWLGVLYLFLMAAFNIGYQVIDLFLNGPLCNASSGWFSGSSLAVLVFAFYRVVVQLFFTELKKAEKDDGLPVRKRRLSEPSSSELNKPLPVELSDYTYSYTYTDTSDDSI</sequence>
<evidence type="ECO:0000256" key="2">
    <source>
        <dbReference type="SAM" id="Phobius"/>
    </source>
</evidence>
<feature type="transmembrane region" description="Helical" evidence="2">
    <location>
        <begin position="89"/>
        <end position="111"/>
    </location>
</feature>
<keyword evidence="2" id="KW-0812">Transmembrane</keyword>
<gene>
    <name evidence="3" type="ORF">TRFO_29152</name>
</gene>
<dbReference type="Proteomes" id="UP000179807">
    <property type="component" value="Unassembled WGS sequence"/>
</dbReference>
<feature type="transmembrane region" description="Helical" evidence="2">
    <location>
        <begin position="238"/>
        <end position="258"/>
    </location>
</feature>
<comment type="caution">
    <text evidence="3">The sequence shown here is derived from an EMBL/GenBank/DDBJ whole genome shotgun (WGS) entry which is preliminary data.</text>
</comment>
<dbReference type="VEuPathDB" id="TrichDB:TRFO_29152"/>
<keyword evidence="2" id="KW-1133">Transmembrane helix</keyword>
<accession>A0A1J4K1Y1</accession>
<feature type="transmembrane region" description="Helical" evidence="2">
    <location>
        <begin position="207"/>
        <end position="226"/>
    </location>
</feature>
<dbReference type="AlphaFoldDB" id="A0A1J4K1Y1"/>
<keyword evidence="4" id="KW-1185">Reference proteome</keyword>
<keyword evidence="2" id="KW-0472">Membrane</keyword>
<feature type="transmembrane region" description="Helical" evidence="2">
    <location>
        <begin position="48"/>
        <end position="68"/>
    </location>
</feature>
<evidence type="ECO:0000256" key="1">
    <source>
        <dbReference type="SAM" id="MobiDB-lite"/>
    </source>
</evidence>